<dbReference type="Gene3D" id="3.30.450.40">
    <property type="match status" value="1"/>
</dbReference>
<dbReference type="SUPFAM" id="SSF55073">
    <property type="entry name" value="Nucleotide cyclase"/>
    <property type="match status" value="2"/>
</dbReference>
<dbReference type="Gene3D" id="3.20.20.450">
    <property type="entry name" value="EAL domain"/>
    <property type="match status" value="1"/>
</dbReference>
<gene>
    <name evidence="4" type="ORF">EDD66_108138</name>
</gene>
<dbReference type="PROSITE" id="PS50887">
    <property type="entry name" value="GGDEF"/>
    <property type="match status" value="2"/>
</dbReference>
<dbReference type="InterPro" id="IPR001633">
    <property type="entry name" value="EAL_dom"/>
</dbReference>
<evidence type="ECO:0000313" key="4">
    <source>
        <dbReference type="EMBL" id="ROR26416.1"/>
    </source>
</evidence>
<evidence type="ECO:0000313" key="5">
    <source>
        <dbReference type="Proteomes" id="UP000273083"/>
    </source>
</evidence>
<feature type="domain" description="EAL" evidence="2">
    <location>
        <begin position="783"/>
        <end position="1037"/>
    </location>
</feature>
<dbReference type="InterPro" id="IPR000160">
    <property type="entry name" value="GGDEF_dom"/>
</dbReference>
<dbReference type="PROSITE" id="PS50113">
    <property type="entry name" value="PAC"/>
    <property type="match status" value="1"/>
</dbReference>
<dbReference type="Proteomes" id="UP000273083">
    <property type="component" value="Unassembled WGS sequence"/>
</dbReference>
<dbReference type="NCBIfam" id="TIGR00254">
    <property type="entry name" value="GGDEF"/>
    <property type="match status" value="2"/>
</dbReference>
<dbReference type="RefSeq" id="WP_170164356.1">
    <property type="nucleotide sequence ID" value="NZ_RJVG01000008.1"/>
</dbReference>
<evidence type="ECO:0000259" key="2">
    <source>
        <dbReference type="PROSITE" id="PS50883"/>
    </source>
</evidence>
<sequence length="1040" mass="120492">MIDNFELESERYKIAAMLSECVLFEYHITSKTLYKFDSYGEILKDFDVIRNFRYNEKLLSMIHEEDLDRFYEFCNELDMGVDRLKLDIRFIDDNNAYQWLQIKGHTLFDEHNNPLKVIGKISNIDVQKKEKEKLKERSERDPLTTLYNKETTERLVNKFLKIEGLDYQGILLLIDFDNFKGINDNLGHLFGDSVLRDVSSQLRKVFRSTDVIGRVGGDEFVVYISGKCYSETIIQKTEEIQRIFDRIYTDRDKKLVTSCSIGIALAPKHGTNYKELFKRADIALYQAKNSGKACYQIFDERETNISILNSKKLFNNYETRDEHIVTEVHNMNESAIPFFNLLYFSEDFKGTMRLVLSMIGQEYKLSRIYVAELSEGNCLEYTYEWSLENILSSKVISEPIYPYEFEGYEELFNEDGVFYSNDISNIKYQSEPTYEYLSKKKVKSVLHCSILEEGQFRGIVGCEICEKIHTWKKKELDNLITISRIIGSFVIGFHKKEQLNENKIVLKEISKNQNLLSYVVQPNTFELMTVNESTTEIYPNARKGDICYEIFTDEGKPCENCPILGLSNGKERNAVDFYNRKKNLRLKSTATKIKIGGQEGILICAAEVTDIIETIQGKDDLTGLPSLSRFEKEANQLLSEKTKYALLTIDIDKFKNINSTLGYQEGNRMLITLVDIISSRLRPGELFCRSYADKFIMMLEYDSYNNVLSRANRIFNNAINYLQARYSDLHVVIAGGMYIIDHEDHEIAAAIDKANIARKSIKGSHRSILANYDDKIHRKVMQEKQVESRMVAALNNKEFVVYFQPKIDLRTNKIVGAEALVRWKISEDNVIPPNEFIPIFEKNGFINQVDFYVYESVFAKMREWARQGHKMIPISVNISRAHISEKEFVTKMKNLINRYNIPPEMVELEITEGIFLSDKAPLIEVLNNLKKIGFHLSIDDFGSGYSSLNLLRHLKMDVLKLDKDFFDQDKISTKESIVLANVIKMSKELGMVVLSEGVETKEQAEYLASIGCDLAQGYYFARPMPVDEFEKFIYDLSNDR</sequence>
<dbReference type="PANTHER" id="PTHR33121:SF70">
    <property type="entry name" value="SIGNALING PROTEIN YKOW"/>
    <property type="match status" value="1"/>
</dbReference>
<reference evidence="4 5" key="1">
    <citation type="submission" date="2018-11" db="EMBL/GenBank/DDBJ databases">
        <title>Genomic Encyclopedia of Type Strains, Phase IV (KMG-IV): sequencing the most valuable type-strain genomes for metagenomic binning, comparative biology and taxonomic classification.</title>
        <authorList>
            <person name="Goeker M."/>
        </authorList>
    </citation>
    <scope>NUCLEOTIDE SEQUENCE [LARGE SCALE GENOMIC DNA]</scope>
    <source>
        <strain evidence="4 5">DSM 26537</strain>
    </source>
</reference>
<dbReference type="PROSITE" id="PS50883">
    <property type="entry name" value="EAL"/>
    <property type="match status" value="1"/>
</dbReference>
<dbReference type="InterPro" id="IPR043128">
    <property type="entry name" value="Rev_trsase/Diguanyl_cyclase"/>
</dbReference>
<feature type="domain" description="GGDEF" evidence="3">
    <location>
        <begin position="167"/>
        <end position="300"/>
    </location>
</feature>
<dbReference type="CDD" id="cd01948">
    <property type="entry name" value="EAL"/>
    <property type="match status" value="1"/>
</dbReference>
<dbReference type="InterPro" id="IPR035919">
    <property type="entry name" value="EAL_sf"/>
</dbReference>
<dbReference type="AlphaFoldDB" id="A0A3N1XI53"/>
<proteinExistence type="predicted"/>
<dbReference type="SUPFAM" id="SSF55781">
    <property type="entry name" value="GAF domain-like"/>
    <property type="match status" value="1"/>
</dbReference>
<dbReference type="SMART" id="SM00267">
    <property type="entry name" value="GGDEF"/>
    <property type="match status" value="2"/>
</dbReference>
<dbReference type="Pfam" id="PF00563">
    <property type="entry name" value="EAL"/>
    <property type="match status" value="1"/>
</dbReference>
<dbReference type="InterPro" id="IPR029016">
    <property type="entry name" value="GAF-like_dom_sf"/>
</dbReference>
<evidence type="ECO:0000259" key="1">
    <source>
        <dbReference type="PROSITE" id="PS50113"/>
    </source>
</evidence>
<dbReference type="InterPro" id="IPR000700">
    <property type="entry name" value="PAS-assoc_C"/>
</dbReference>
<dbReference type="Gene3D" id="3.30.70.270">
    <property type="match status" value="2"/>
</dbReference>
<protein>
    <submittedName>
        <fullName evidence="4">Diguanylate cyclase (GGDEF)-like protein</fullName>
    </submittedName>
</protein>
<comment type="caution">
    <text evidence="4">The sequence shown here is derived from an EMBL/GenBank/DDBJ whole genome shotgun (WGS) entry which is preliminary data.</text>
</comment>
<dbReference type="EMBL" id="RJVG01000008">
    <property type="protein sequence ID" value="ROR26416.1"/>
    <property type="molecule type" value="Genomic_DNA"/>
</dbReference>
<accession>A0A3N1XI53</accession>
<dbReference type="GO" id="GO:0071111">
    <property type="term" value="F:cyclic-guanylate-specific phosphodiesterase activity"/>
    <property type="evidence" value="ECO:0007669"/>
    <property type="project" value="InterPro"/>
</dbReference>
<feature type="domain" description="GGDEF" evidence="3">
    <location>
        <begin position="642"/>
        <end position="774"/>
    </location>
</feature>
<keyword evidence="5" id="KW-1185">Reference proteome</keyword>
<dbReference type="InterPro" id="IPR029787">
    <property type="entry name" value="Nucleotide_cyclase"/>
</dbReference>
<dbReference type="InterPro" id="IPR050706">
    <property type="entry name" value="Cyclic-di-GMP_PDE-like"/>
</dbReference>
<dbReference type="CDD" id="cd01949">
    <property type="entry name" value="GGDEF"/>
    <property type="match status" value="2"/>
</dbReference>
<dbReference type="Gene3D" id="3.30.450.20">
    <property type="entry name" value="PAS domain"/>
    <property type="match status" value="1"/>
</dbReference>
<evidence type="ECO:0000259" key="3">
    <source>
        <dbReference type="PROSITE" id="PS50887"/>
    </source>
</evidence>
<dbReference type="PANTHER" id="PTHR33121">
    <property type="entry name" value="CYCLIC DI-GMP PHOSPHODIESTERASE PDEF"/>
    <property type="match status" value="1"/>
</dbReference>
<organism evidence="4 5">
    <name type="scientific">Mobilisporobacter senegalensis</name>
    <dbReference type="NCBI Taxonomy" id="1329262"/>
    <lineage>
        <taxon>Bacteria</taxon>
        <taxon>Bacillati</taxon>
        <taxon>Bacillota</taxon>
        <taxon>Clostridia</taxon>
        <taxon>Lachnospirales</taxon>
        <taxon>Lachnospiraceae</taxon>
        <taxon>Mobilisporobacter</taxon>
    </lineage>
</organism>
<dbReference type="SUPFAM" id="SSF141868">
    <property type="entry name" value="EAL domain-like"/>
    <property type="match status" value="1"/>
</dbReference>
<name>A0A3N1XI53_9FIRM</name>
<dbReference type="Pfam" id="PF00990">
    <property type="entry name" value="GGDEF"/>
    <property type="match status" value="2"/>
</dbReference>
<feature type="domain" description="PAC" evidence="1">
    <location>
        <begin position="84"/>
        <end position="136"/>
    </location>
</feature>
<dbReference type="SMART" id="SM00052">
    <property type="entry name" value="EAL"/>
    <property type="match status" value="1"/>
</dbReference>